<evidence type="ECO:0000313" key="1">
    <source>
        <dbReference type="EMBL" id="RJP71968.1"/>
    </source>
</evidence>
<reference evidence="1 2" key="1">
    <citation type="journal article" date="2017" name="ISME J.">
        <title>Energy and carbon metabolisms in a deep terrestrial subsurface fluid microbial community.</title>
        <authorList>
            <person name="Momper L."/>
            <person name="Jungbluth S.P."/>
            <person name="Lee M.D."/>
            <person name="Amend J.P."/>
        </authorList>
    </citation>
    <scope>NUCLEOTIDE SEQUENCE [LARGE SCALE GENOMIC DNA]</scope>
    <source>
        <strain evidence="1">SURF_17</strain>
    </source>
</reference>
<dbReference type="EMBL" id="QZKI01000052">
    <property type="protein sequence ID" value="RJP71968.1"/>
    <property type="molecule type" value="Genomic_DNA"/>
</dbReference>
<name>A0A419F1E1_9BACT</name>
<organism evidence="1 2">
    <name type="scientific">Candidatus Abyssobacteria bacterium SURF_17</name>
    <dbReference type="NCBI Taxonomy" id="2093361"/>
    <lineage>
        <taxon>Bacteria</taxon>
        <taxon>Pseudomonadati</taxon>
        <taxon>Candidatus Hydrogenedentota</taxon>
        <taxon>Candidatus Abyssobacteria</taxon>
    </lineage>
</organism>
<dbReference type="Proteomes" id="UP000285961">
    <property type="component" value="Unassembled WGS sequence"/>
</dbReference>
<accession>A0A419F1E1</accession>
<sequence>MSRATAQSERLRFFGLEMNPFLVRWTRLLKDGMRQSPVMEKNPGPLHIDSFAMVVIKDDKREAA</sequence>
<evidence type="ECO:0000313" key="2">
    <source>
        <dbReference type="Proteomes" id="UP000285961"/>
    </source>
</evidence>
<proteinExistence type="predicted"/>
<comment type="caution">
    <text evidence="1">The sequence shown here is derived from an EMBL/GenBank/DDBJ whole genome shotgun (WGS) entry which is preliminary data.</text>
</comment>
<protein>
    <submittedName>
        <fullName evidence="1">Uncharacterized protein</fullName>
    </submittedName>
</protein>
<gene>
    <name evidence="1" type="ORF">C4532_06730</name>
</gene>
<dbReference type="AlphaFoldDB" id="A0A419F1E1"/>